<organism evidence="3 4">
    <name type="scientific">Gordonia caeni</name>
    <dbReference type="NCBI Taxonomy" id="1007097"/>
    <lineage>
        <taxon>Bacteria</taxon>
        <taxon>Bacillati</taxon>
        <taxon>Actinomycetota</taxon>
        <taxon>Actinomycetes</taxon>
        <taxon>Mycobacteriales</taxon>
        <taxon>Gordoniaceae</taxon>
        <taxon>Gordonia</taxon>
    </lineage>
</organism>
<accession>A0ABP7PDG6</accession>
<feature type="region of interest" description="Disordered" evidence="1">
    <location>
        <begin position="47"/>
        <end position="137"/>
    </location>
</feature>
<keyword evidence="2" id="KW-1133">Transmembrane helix</keyword>
<sequence>MSDSAGVDLSVHPPPATVPGSVQALTGALATCPKLVSVKLPWKSGTENADETAASDGAASAQSADAKVQPARTTPGKGRPTPKRRDAQARRSGPVAPPPTTRAEARARRKAEKSKLSKDERKELRAERSKVRTEQREKMMAGDEKYMIARDRGPVRAYARDLVDSRRNFAGLFMPFAVVLIVAMMMPAFAFYINFLMLAFVLFMLVDSYILGRMVNKRVRERFPESTDGGLRLGFYSFTRAMQLRMMRAPRPRVSVGDEV</sequence>
<dbReference type="InterPro" id="IPR021403">
    <property type="entry name" value="DUF3043"/>
</dbReference>
<comment type="caution">
    <text evidence="3">The sequence shown here is derived from an EMBL/GenBank/DDBJ whole genome shotgun (WGS) entry which is preliminary data.</text>
</comment>
<evidence type="ECO:0000313" key="3">
    <source>
        <dbReference type="EMBL" id="GAA3963726.1"/>
    </source>
</evidence>
<evidence type="ECO:0000256" key="1">
    <source>
        <dbReference type="SAM" id="MobiDB-lite"/>
    </source>
</evidence>
<feature type="transmembrane region" description="Helical" evidence="2">
    <location>
        <begin position="192"/>
        <end position="212"/>
    </location>
</feature>
<keyword evidence="2" id="KW-0812">Transmembrane</keyword>
<feature type="transmembrane region" description="Helical" evidence="2">
    <location>
        <begin position="169"/>
        <end position="186"/>
    </location>
</feature>
<proteinExistence type="predicted"/>
<keyword evidence="2" id="KW-0472">Membrane</keyword>
<gene>
    <name evidence="3" type="ORF">GCM10022231_25020</name>
</gene>
<feature type="compositionally biased region" description="Low complexity" evidence="1">
    <location>
        <begin position="51"/>
        <end position="66"/>
    </location>
</feature>
<evidence type="ECO:0000313" key="4">
    <source>
        <dbReference type="Proteomes" id="UP001418444"/>
    </source>
</evidence>
<feature type="compositionally biased region" description="Basic and acidic residues" evidence="1">
    <location>
        <begin position="113"/>
        <end position="137"/>
    </location>
</feature>
<evidence type="ECO:0000256" key="2">
    <source>
        <dbReference type="SAM" id="Phobius"/>
    </source>
</evidence>
<dbReference type="Pfam" id="PF11241">
    <property type="entry name" value="DUF3043"/>
    <property type="match status" value="1"/>
</dbReference>
<keyword evidence="4" id="KW-1185">Reference proteome</keyword>
<name>A0ABP7PDG6_9ACTN</name>
<dbReference type="Proteomes" id="UP001418444">
    <property type="component" value="Unassembled WGS sequence"/>
</dbReference>
<reference evidence="4" key="1">
    <citation type="journal article" date="2019" name="Int. J. Syst. Evol. Microbiol.">
        <title>The Global Catalogue of Microorganisms (GCM) 10K type strain sequencing project: providing services to taxonomists for standard genome sequencing and annotation.</title>
        <authorList>
            <consortium name="The Broad Institute Genomics Platform"/>
            <consortium name="The Broad Institute Genome Sequencing Center for Infectious Disease"/>
            <person name="Wu L."/>
            <person name="Ma J."/>
        </authorList>
    </citation>
    <scope>NUCLEOTIDE SEQUENCE [LARGE SCALE GENOMIC DNA]</scope>
    <source>
        <strain evidence="4">JCM 16923</strain>
    </source>
</reference>
<protein>
    <recommendedName>
        <fullName evidence="5">DUF3043 domain-containing protein</fullName>
    </recommendedName>
</protein>
<evidence type="ECO:0008006" key="5">
    <source>
        <dbReference type="Google" id="ProtNLM"/>
    </source>
</evidence>
<dbReference type="EMBL" id="BAAAZW010000007">
    <property type="protein sequence ID" value="GAA3963726.1"/>
    <property type="molecule type" value="Genomic_DNA"/>
</dbReference>